<dbReference type="Proteomes" id="UP001234989">
    <property type="component" value="Chromosome 5"/>
</dbReference>
<accession>A0AAF0R364</accession>
<organism evidence="2 3">
    <name type="scientific">Solanum verrucosum</name>
    <dbReference type="NCBI Taxonomy" id="315347"/>
    <lineage>
        <taxon>Eukaryota</taxon>
        <taxon>Viridiplantae</taxon>
        <taxon>Streptophyta</taxon>
        <taxon>Embryophyta</taxon>
        <taxon>Tracheophyta</taxon>
        <taxon>Spermatophyta</taxon>
        <taxon>Magnoliopsida</taxon>
        <taxon>eudicotyledons</taxon>
        <taxon>Gunneridae</taxon>
        <taxon>Pentapetalae</taxon>
        <taxon>asterids</taxon>
        <taxon>lamiids</taxon>
        <taxon>Solanales</taxon>
        <taxon>Solanaceae</taxon>
        <taxon>Solanoideae</taxon>
        <taxon>Solaneae</taxon>
        <taxon>Solanum</taxon>
    </lineage>
</organism>
<evidence type="ECO:0000256" key="1">
    <source>
        <dbReference type="SAM" id="MobiDB-lite"/>
    </source>
</evidence>
<gene>
    <name evidence="2" type="ORF">MTR67_024094</name>
</gene>
<protein>
    <submittedName>
        <fullName evidence="2">Uncharacterized protein</fullName>
    </submittedName>
</protein>
<feature type="compositionally biased region" description="Basic and acidic residues" evidence="1">
    <location>
        <begin position="9"/>
        <end position="18"/>
    </location>
</feature>
<feature type="region of interest" description="Disordered" evidence="1">
    <location>
        <begin position="1"/>
        <end position="20"/>
    </location>
</feature>
<evidence type="ECO:0000313" key="3">
    <source>
        <dbReference type="Proteomes" id="UP001234989"/>
    </source>
</evidence>
<proteinExistence type="predicted"/>
<keyword evidence="3" id="KW-1185">Reference proteome</keyword>
<sequence>MKKLEDDDFVTKKNEKGSESQLASAELIDKCLASTSIGRLEGSKSMLYASAELLDKSIASTSINGLEGKI</sequence>
<name>A0AAF0R364_SOLVR</name>
<dbReference type="EMBL" id="CP133616">
    <property type="protein sequence ID" value="WMV30709.1"/>
    <property type="molecule type" value="Genomic_DNA"/>
</dbReference>
<reference evidence="2" key="1">
    <citation type="submission" date="2023-08" db="EMBL/GenBank/DDBJ databases">
        <title>A de novo genome assembly of Solanum verrucosum Schlechtendal, a Mexican diploid species geographically isolated from the other diploid A-genome species in potato relatives.</title>
        <authorList>
            <person name="Hosaka K."/>
        </authorList>
    </citation>
    <scope>NUCLEOTIDE SEQUENCE</scope>
    <source>
        <tissue evidence="2">Young leaves</tissue>
    </source>
</reference>
<evidence type="ECO:0000313" key="2">
    <source>
        <dbReference type="EMBL" id="WMV30709.1"/>
    </source>
</evidence>
<dbReference type="AlphaFoldDB" id="A0AAF0R364"/>